<evidence type="ECO:0000313" key="3">
    <source>
        <dbReference type="Proteomes" id="UP001363622"/>
    </source>
</evidence>
<protein>
    <submittedName>
        <fullName evidence="2">Uncharacterized protein</fullName>
    </submittedName>
</protein>
<dbReference type="EMBL" id="JBBPHU010000005">
    <property type="protein sequence ID" value="KAK7517465.1"/>
    <property type="molecule type" value="Genomic_DNA"/>
</dbReference>
<accession>A0ABR1KMA3</accession>
<organism evidence="2 3">
    <name type="scientific">Phyllosticta citriasiana</name>
    <dbReference type="NCBI Taxonomy" id="595635"/>
    <lineage>
        <taxon>Eukaryota</taxon>
        <taxon>Fungi</taxon>
        <taxon>Dikarya</taxon>
        <taxon>Ascomycota</taxon>
        <taxon>Pezizomycotina</taxon>
        <taxon>Dothideomycetes</taxon>
        <taxon>Dothideomycetes incertae sedis</taxon>
        <taxon>Botryosphaeriales</taxon>
        <taxon>Phyllostictaceae</taxon>
        <taxon>Phyllosticta</taxon>
    </lineage>
</organism>
<reference evidence="2 3" key="1">
    <citation type="submission" date="2024-04" db="EMBL/GenBank/DDBJ databases">
        <title>Phyllosticta paracitricarpa is synonymous to the EU quarantine fungus P. citricarpa based on phylogenomic analyses.</title>
        <authorList>
            <consortium name="Lawrence Berkeley National Laboratory"/>
            <person name="Van Ingen-Buijs V.A."/>
            <person name="Van Westerhoven A.C."/>
            <person name="Haridas S."/>
            <person name="Skiadas P."/>
            <person name="Martin F."/>
            <person name="Groenewald J.Z."/>
            <person name="Crous P.W."/>
            <person name="Seidl M.F."/>
        </authorList>
    </citation>
    <scope>NUCLEOTIDE SEQUENCE [LARGE SCALE GENOMIC DNA]</scope>
    <source>
        <strain evidence="2 3">CBS 123371</strain>
    </source>
</reference>
<evidence type="ECO:0000256" key="1">
    <source>
        <dbReference type="SAM" id="MobiDB-lite"/>
    </source>
</evidence>
<feature type="compositionally biased region" description="Polar residues" evidence="1">
    <location>
        <begin position="185"/>
        <end position="194"/>
    </location>
</feature>
<comment type="caution">
    <text evidence="2">The sequence shown here is derived from an EMBL/GenBank/DDBJ whole genome shotgun (WGS) entry which is preliminary data.</text>
</comment>
<gene>
    <name evidence="2" type="ORF">IWZ03DRAFT_414334</name>
</gene>
<dbReference type="Proteomes" id="UP001363622">
    <property type="component" value="Unassembled WGS sequence"/>
</dbReference>
<sequence length="194" mass="19706">MSAIRDENATKGVSNQPGEFSSRVPPSEPLETGGHKPGVLASENDRAPEFHAQAYPPGSAPTSKTYEPNPDPADTATGSAHASAADTIPGSTSASVHTGLGHPGAGQTSSELRHDGQKHRDHQRGGLAGLAQGGIVGNKGEAVSGKVPGFESQRGLDKELGDGSASVGQRGNTGGPAAEERFPVSSEQLASERQ</sequence>
<name>A0ABR1KMA3_9PEZI</name>
<proteinExistence type="predicted"/>
<feature type="compositionally biased region" description="Gly residues" evidence="1">
    <location>
        <begin position="126"/>
        <end position="137"/>
    </location>
</feature>
<keyword evidence="3" id="KW-1185">Reference proteome</keyword>
<feature type="region of interest" description="Disordered" evidence="1">
    <location>
        <begin position="1"/>
        <end position="194"/>
    </location>
</feature>
<evidence type="ECO:0000313" key="2">
    <source>
        <dbReference type="EMBL" id="KAK7517465.1"/>
    </source>
</evidence>